<gene>
    <name evidence="12" type="ORF">N180_04395</name>
</gene>
<comment type="similarity">
    <text evidence="1 7">Belongs to the catalase family.</text>
</comment>
<evidence type="ECO:0000256" key="4">
    <source>
        <dbReference type="ARBA" id="ARBA00022723"/>
    </source>
</evidence>
<comment type="caution">
    <text evidence="12">The sequence shown here is derived from an EMBL/GenBank/DDBJ whole genome shotgun (WGS) entry which is preliminary data.</text>
</comment>
<feature type="active site" evidence="8">
    <location>
        <position position="47"/>
    </location>
</feature>
<dbReference type="InterPro" id="IPR018028">
    <property type="entry name" value="Catalase"/>
</dbReference>
<keyword evidence="3 7" id="KW-0349">Heme</keyword>
<dbReference type="GO" id="GO:0042542">
    <property type="term" value="P:response to hydrogen peroxide"/>
    <property type="evidence" value="ECO:0007669"/>
    <property type="project" value="TreeGrafter"/>
</dbReference>
<dbReference type="PANTHER" id="PTHR11465">
    <property type="entry name" value="CATALASE"/>
    <property type="match status" value="1"/>
</dbReference>
<dbReference type="GO" id="GO:0046872">
    <property type="term" value="F:metal ion binding"/>
    <property type="evidence" value="ECO:0007669"/>
    <property type="project" value="UniProtKB-KW"/>
</dbReference>
<dbReference type="EC" id="1.11.1.-" evidence="7"/>
<dbReference type="eggNOG" id="COG0753">
    <property type="taxonomic scope" value="Bacteria"/>
</dbReference>
<dbReference type="PANTHER" id="PTHR11465:SF9">
    <property type="entry name" value="CATALASE"/>
    <property type="match status" value="1"/>
</dbReference>
<dbReference type="Gene3D" id="2.40.180.10">
    <property type="entry name" value="Catalase core domain"/>
    <property type="match status" value="1"/>
</dbReference>
<feature type="binding site" description="axial binding residue" evidence="9">
    <location>
        <position position="317"/>
    </location>
    <ligand>
        <name>heme</name>
        <dbReference type="ChEBI" id="CHEBI:30413"/>
    </ligand>
    <ligandPart>
        <name>Fe</name>
        <dbReference type="ChEBI" id="CHEBI:18248"/>
    </ligandPart>
</feature>
<evidence type="ECO:0000256" key="6">
    <source>
        <dbReference type="ARBA" id="ARBA00023004"/>
    </source>
</evidence>
<evidence type="ECO:0000256" key="8">
    <source>
        <dbReference type="PIRSR" id="PIRSR000296-1"/>
    </source>
</evidence>
<dbReference type="SMART" id="SM01060">
    <property type="entry name" value="Catalase"/>
    <property type="match status" value="1"/>
</dbReference>
<comment type="cofactor">
    <cofactor evidence="7">
        <name>heme</name>
        <dbReference type="ChEBI" id="CHEBI:30413"/>
    </cofactor>
</comment>
<accession>A0A081PD70</accession>
<keyword evidence="4 7" id="KW-0479">Metal-binding</keyword>
<dbReference type="AlphaFoldDB" id="A0A081PD70"/>
<dbReference type="InterPro" id="IPR020835">
    <property type="entry name" value="Catalase_sf"/>
</dbReference>
<dbReference type="Proteomes" id="UP000028007">
    <property type="component" value="Unassembled WGS sequence"/>
</dbReference>
<feature type="domain" description="Catalase core" evidence="11">
    <location>
        <begin position="26"/>
        <end position="348"/>
    </location>
</feature>
<dbReference type="PROSITE" id="PS51402">
    <property type="entry name" value="CATALASE_3"/>
    <property type="match status" value="1"/>
</dbReference>
<evidence type="ECO:0000313" key="13">
    <source>
        <dbReference type="Proteomes" id="UP000028007"/>
    </source>
</evidence>
<evidence type="ECO:0000256" key="10">
    <source>
        <dbReference type="SAM" id="SignalP"/>
    </source>
</evidence>
<name>A0A081PD70_9SPHI</name>
<dbReference type="CDD" id="cd08153">
    <property type="entry name" value="srpA_like"/>
    <property type="match status" value="1"/>
</dbReference>
<dbReference type="SUPFAM" id="SSF56634">
    <property type="entry name" value="Heme-dependent catalase-like"/>
    <property type="match status" value="1"/>
</dbReference>
<keyword evidence="13" id="KW-1185">Reference proteome</keyword>
<dbReference type="Pfam" id="PF00199">
    <property type="entry name" value="Catalase"/>
    <property type="match status" value="1"/>
</dbReference>
<evidence type="ECO:0000313" key="12">
    <source>
        <dbReference type="EMBL" id="KEQ28643.1"/>
    </source>
</evidence>
<dbReference type="GO" id="GO:0020037">
    <property type="term" value="F:heme binding"/>
    <property type="evidence" value="ECO:0007669"/>
    <property type="project" value="InterPro"/>
</dbReference>
<dbReference type="EMBL" id="JNFF01000110">
    <property type="protein sequence ID" value="KEQ28643.1"/>
    <property type="molecule type" value="Genomic_DNA"/>
</dbReference>
<evidence type="ECO:0000259" key="11">
    <source>
        <dbReference type="SMART" id="SM01060"/>
    </source>
</evidence>
<feature type="chain" id="PRO_5001761643" description="Catalase-related peroxidase" evidence="10">
    <location>
        <begin position="19"/>
        <end position="348"/>
    </location>
</feature>
<dbReference type="GO" id="GO:0004096">
    <property type="term" value="F:catalase activity"/>
    <property type="evidence" value="ECO:0007669"/>
    <property type="project" value="InterPro"/>
</dbReference>
<dbReference type="Gene3D" id="1.20.1280.120">
    <property type="match status" value="1"/>
</dbReference>
<dbReference type="InterPro" id="IPR024168">
    <property type="entry name" value="Catalase_SrpA-type_pred"/>
</dbReference>
<proteinExistence type="inferred from homology"/>
<keyword evidence="10" id="KW-0732">Signal</keyword>
<keyword evidence="6 7" id="KW-0408">Iron</keyword>
<dbReference type="InterPro" id="IPR011614">
    <property type="entry name" value="Catalase_core"/>
</dbReference>
<evidence type="ECO:0000256" key="3">
    <source>
        <dbReference type="ARBA" id="ARBA00022617"/>
    </source>
</evidence>
<protein>
    <recommendedName>
        <fullName evidence="7">Catalase-related peroxidase</fullName>
        <ecNumber evidence="7">1.11.1.-</ecNumber>
    </recommendedName>
</protein>
<feature type="signal peptide" evidence="10">
    <location>
        <begin position="1"/>
        <end position="18"/>
    </location>
</feature>
<dbReference type="GO" id="GO:0042744">
    <property type="term" value="P:hydrogen peroxide catabolic process"/>
    <property type="evidence" value="ECO:0007669"/>
    <property type="project" value="TreeGrafter"/>
</dbReference>
<sequence>MCGICLIASTLFFAFAWSAGLVGGRTTTQTFLKDTPSTFPAGYRRAHGKGICFDGTFRASGKGVPFSVARVFAQQKVPAVGRFSLGSPDPYAPDNSTRTVSMALMLTADDGEQWRMKLNNEPFFATRDAKGFLKQMDAYKPTPATGTPDPARVKAFLKEYPEAKKYVTWDAAAPWTRSFAGAQYNVINSFILIAENGKKQAIRWSMRPHASFTSWSVSQRKQASHDFLFEDLKKRLQKGPLYWDLVVTLAESGDPVNDPSQVWPESRREIVAGTLEVSHVFDQANGGCRDINFDPTRVPKGITLSDDPVLLARAGIYSHSHNSRVREIGYGKATDAVGKRQNDNRKNK</sequence>
<evidence type="ECO:0000256" key="5">
    <source>
        <dbReference type="ARBA" id="ARBA00023002"/>
    </source>
</evidence>
<comment type="function">
    <text evidence="7">Has an organic peroxide-dependent peroxidase activity.</text>
</comment>
<evidence type="ECO:0000256" key="1">
    <source>
        <dbReference type="ARBA" id="ARBA00005329"/>
    </source>
</evidence>
<organism evidence="12 13">
    <name type="scientific">Pedobacter antarcticus 4BY</name>
    <dbReference type="NCBI Taxonomy" id="1358423"/>
    <lineage>
        <taxon>Bacteria</taxon>
        <taxon>Pseudomonadati</taxon>
        <taxon>Bacteroidota</taxon>
        <taxon>Sphingobacteriia</taxon>
        <taxon>Sphingobacteriales</taxon>
        <taxon>Sphingobacteriaceae</taxon>
        <taxon>Pedobacter</taxon>
    </lineage>
</organism>
<reference evidence="12 13" key="1">
    <citation type="journal article" date="1992" name="Int. J. Syst. Bacteriol.">
        <title>Sphingobacterium antarcticus sp. nov. a Psychrotrophic Bacterium from the Soils of Schirmacher Oasis, Antarctica.</title>
        <authorList>
            <person name="Shivaji S."/>
            <person name="Ray M.K."/>
            <person name="Rao N.S."/>
            <person name="Saiserr L."/>
            <person name="Jagannadham M.V."/>
            <person name="Kumar G.S."/>
            <person name="Reddy G."/>
            <person name="Bhargava P.M."/>
        </authorList>
    </citation>
    <scope>NUCLEOTIDE SEQUENCE [LARGE SCALE GENOMIC DNA]</scope>
    <source>
        <strain evidence="12 13">4BY</strain>
    </source>
</reference>
<dbReference type="PIRSF" id="PIRSF000296">
    <property type="entry name" value="SrpA"/>
    <property type="match status" value="1"/>
</dbReference>
<evidence type="ECO:0000256" key="9">
    <source>
        <dbReference type="PIRSR" id="PIRSR000296-2"/>
    </source>
</evidence>
<dbReference type="GO" id="GO:0005737">
    <property type="term" value="C:cytoplasm"/>
    <property type="evidence" value="ECO:0007669"/>
    <property type="project" value="TreeGrafter"/>
</dbReference>
<evidence type="ECO:0000256" key="2">
    <source>
        <dbReference type="ARBA" id="ARBA00022559"/>
    </source>
</evidence>
<keyword evidence="5 7" id="KW-0560">Oxidoreductase</keyword>
<evidence type="ECO:0000256" key="7">
    <source>
        <dbReference type="PIRNR" id="PIRNR000296"/>
    </source>
</evidence>
<keyword evidence="2 7" id="KW-0575">Peroxidase</keyword>